<evidence type="ECO:0000313" key="1">
    <source>
        <dbReference type="EMBL" id="THE38875.1"/>
    </source>
</evidence>
<dbReference type="RefSeq" id="WP_048223200.1">
    <property type="nucleotide sequence ID" value="NZ_QFVP01000005.1"/>
</dbReference>
<dbReference type="Proteomes" id="UP000306790">
    <property type="component" value="Unassembled WGS sequence"/>
</dbReference>
<accession>A0ABY2PUV8</accession>
<organism evidence="1 2">
    <name type="scientific">Citrobacter murliniae</name>
    <dbReference type="NCBI Taxonomy" id="67829"/>
    <lineage>
        <taxon>Bacteria</taxon>
        <taxon>Pseudomonadati</taxon>
        <taxon>Pseudomonadota</taxon>
        <taxon>Gammaproteobacteria</taxon>
        <taxon>Enterobacterales</taxon>
        <taxon>Enterobacteriaceae</taxon>
        <taxon>Citrobacter</taxon>
        <taxon>Citrobacter freundii complex</taxon>
    </lineage>
</organism>
<protein>
    <submittedName>
        <fullName evidence="1">Uncharacterized protein</fullName>
    </submittedName>
</protein>
<name>A0ABY2PUV8_9ENTR</name>
<comment type="caution">
    <text evidence="1">The sequence shown here is derived from an EMBL/GenBank/DDBJ whole genome shotgun (WGS) entry which is preliminary data.</text>
</comment>
<sequence>MALSDHQKQVFRTFLSGERHPFPDIYDAISEQILLLIFKARHLYTLPECRHWFEEQHRVITALQDQSAKISEIYKSDNYAVGAEEEKEDPLLNTLAFMRTLYEGFDKGNVSLKTWGEMNHPPEQRRGRYQHLMSLHEEFIRDDLFAILTSSQTGCPAIPVEKRKGYCHQDLSIAHSHGDLLLEKLDKYFSINRLDILSETVFHLIADYRQKHSALPQWLTPFADTFSGFAIRGIRESHDFKAIKEDLEKQGCEQLIDSVLTQGSEHDTQRILNVYIGVYATDIHHWLFDILRYLKTPQSTPYRWKFTTISPDRTQKNEEKKEHESISWDSEFCQITIDRNNLLELIQTHTLYDAVLTLADRLLHIYRPAAEQELQKKDSVASLTENEQKIHNSNSFLFPKSNRRSYEENVGNVQMFEAWHQRNTVLLISKNIKRTEKITVAERIAGLKSYDLKIGVPSGSKMKVKDGVYDKVKSYSFLKLPDKLSQVSLQRYHSKAKAIINAEIDMLLHAQQNKNAEFPFNGATHAIKPLWAKCDYANNTEKSEL</sequence>
<proteinExistence type="predicted"/>
<evidence type="ECO:0000313" key="2">
    <source>
        <dbReference type="Proteomes" id="UP000306790"/>
    </source>
</evidence>
<keyword evidence="2" id="KW-1185">Reference proteome</keyword>
<gene>
    <name evidence="1" type="ORF">DJ535_09880</name>
</gene>
<dbReference type="EMBL" id="QFVP01000005">
    <property type="protein sequence ID" value="THE38875.1"/>
    <property type="molecule type" value="Genomic_DNA"/>
</dbReference>
<reference evidence="1 2" key="1">
    <citation type="submission" date="2018-05" db="EMBL/GenBank/DDBJ databases">
        <title>Isolation and genomic analyses of lactose-positive bacteria from faecal samples of preterm neonates.</title>
        <authorList>
            <person name="Chen Y."/>
            <person name="Brook T.C."/>
            <person name="O'Neill I."/>
            <person name="Soe C.Z."/>
            <person name="Hall L.J."/>
            <person name="Hoyles L."/>
        </authorList>
    </citation>
    <scope>NUCLEOTIDE SEQUENCE [LARGE SCALE GENOMIC DNA]</scope>
    <source>
        <strain evidence="1 2">P080C CL</strain>
    </source>
</reference>